<keyword evidence="2" id="KW-1185">Reference proteome</keyword>
<dbReference type="PROSITE" id="PS51257">
    <property type="entry name" value="PROKAR_LIPOPROTEIN"/>
    <property type="match status" value="1"/>
</dbReference>
<dbReference type="OrthoDB" id="2967338at2"/>
<reference evidence="2" key="1">
    <citation type="submission" date="2016-10" db="EMBL/GenBank/DDBJ databases">
        <authorList>
            <person name="Varghese N."/>
            <person name="Submissions S."/>
        </authorList>
    </citation>
    <scope>NUCLEOTIDE SEQUENCE [LARGE SCALE GENOMIC DNA]</scope>
    <source>
        <strain evidence="2">FP5</strain>
    </source>
</reference>
<dbReference type="AlphaFoldDB" id="A0A1I2MDB1"/>
<evidence type="ECO:0000313" key="1">
    <source>
        <dbReference type="EMBL" id="SFF88779.1"/>
    </source>
</evidence>
<dbReference type="RefSeq" id="WP_089751712.1">
    <property type="nucleotide sequence ID" value="NZ_FOOG01000012.1"/>
</dbReference>
<sequence length="146" mass="16470">MAKRWIGGLTGFVIVLILVGCGSQGATGQVESLSPEDMKETIQDSEKVYVLLTDASEEEKRDEYIEVVEENIEEINVKEMNAQNPKIVDGDMDLNEIGLEGSELFQSLSYYEDGQLQNRISLRTQKYKTLEDREQAIQNFINDTSA</sequence>
<dbReference type="Proteomes" id="UP000198897">
    <property type="component" value="Unassembled WGS sequence"/>
</dbReference>
<name>A0A1I2MDB1_9BACI</name>
<evidence type="ECO:0008006" key="3">
    <source>
        <dbReference type="Google" id="ProtNLM"/>
    </source>
</evidence>
<proteinExistence type="predicted"/>
<evidence type="ECO:0000313" key="2">
    <source>
        <dbReference type="Proteomes" id="UP000198897"/>
    </source>
</evidence>
<organism evidence="1 2">
    <name type="scientific">Halobacillus alkaliphilus</name>
    <dbReference type="NCBI Taxonomy" id="396056"/>
    <lineage>
        <taxon>Bacteria</taxon>
        <taxon>Bacillati</taxon>
        <taxon>Bacillota</taxon>
        <taxon>Bacilli</taxon>
        <taxon>Bacillales</taxon>
        <taxon>Bacillaceae</taxon>
        <taxon>Halobacillus</taxon>
    </lineage>
</organism>
<accession>A0A1I2MDB1</accession>
<dbReference type="EMBL" id="FOOG01000012">
    <property type="protein sequence ID" value="SFF88779.1"/>
    <property type="molecule type" value="Genomic_DNA"/>
</dbReference>
<gene>
    <name evidence="1" type="ORF">SAMN05216353_11248</name>
</gene>
<protein>
    <recommendedName>
        <fullName evidence="3">Lipoprotein</fullName>
    </recommendedName>
</protein>